<evidence type="ECO:0000259" key="2">
    <source>
        <dbReference type="Pfam" id="PF04773"/>
    </source>
</evidence>
<accession>A0ABT7NKV9</accession>
<dbReference type="InterPro" id="IPR006860">
    <property type="entry name" value="FecR"/>
</dbReference>
<proteinExistence type="predicted"/>
<gene>
    <name evidence="4" type="ORF">HX018_06525</name>
</gene>
<feature type="domain" description="Protein FecR C-terminal" evidence="3">
    <location>
        <begin position="316"/>
        <end position="384"/>
    </location>
</feature>
<keyword evidence="1" id="KW-0812">Transmembrane</keyword>
<organism evidence="4 5">
    <name type="scientific">Sphingobacterium hotanense</name>
    <dbReference type="NCBI Taxonomy" id="649196"/>
    <lineage>
        <taxon>Bacteria</taxon>
        <taxon>Pseudomonadati</taxon>
        <taxon>Bacteroidota</taxon>
        <taxon>Sphingobacteriia</taxon>
        <taxon>Sphingobacteriales</taxon>
        <taxon>Sphingobacteriaceae</taxon>
        <taxon>Sphingobacterium</taxon>
    </lineage>
</organism>
<dbReference type="EMBL" id="JACAGK010000014">
    <property type="protein sequence ID" value="MDM1047890.1"/>
    <property type="molecule type" value="Genomic_DNA"/>
</dbReference>
<dbReference type="InterPro" id="IPR012373">
    <property type="entry name" value="Ferrdict_sens_TM"/>
</dbReference>
<protein>
    <submittedName>
        <fullName evidence="4">FecR domain-containing protein</fullName>
    </submittedName>
</protein>
<comment type="caution">
    <text evidence="4">The sequence shown here is derived from an EMBL/GenBank/DDBJ whole genome shotgun (WGS) entry which is preliminary data.</text>
</comment>
<feature type="domain" description="FecR protein" evidence="2">
    <location>
        <begin position="183"/>
        <end position="275"/>
    </location>
</feature>
<evidence type="ECO:0000313" key="4">
    <source>
        <dbReference type="EMBL" id="MDM1047890.1"/>
    </source>
</evidence>
<evidence type="ECO:0000259" key="3">
    <source>
        <dbReference type="Pfam" id="PF16344"/>
    </source>
</evidence>
<feature type="transmembrane region" description="Helical" evidence="1">
    <location>
        <begin position="87"/>
        <end position="108"/>
    </location>
</feature>
<dbReference type="PIRSF" id="PIRSF018266">
    <property type="entry name" value="FecR"/>
    <property type="match status" value="1"/>
</dbReference>
<dbReference type="Pfam" id="PF16344">
    <property type="entry name" value="FecR_C"/>
    <property type="match status" value="1"/>
</dbReference>
<name>A0ABT7NKV9_9SPHI</name>
<keyword evidence="1" id="KW-0472">Membrane</keyword>
<dbReference type="Pfam" id="PF04773">
    <property type="entry name" value="FecR"/>
    <property type="match status" value="1"/>
</dbReference>
<reference evidence="4" key="1">
    <citation type="submission" date="2020-06" db="EMBL/GenBank/DDBJ databases">
        <authorList>
            <person name="Dong N."/>
        </authorList>
    </citation>
    <scope>NUCLEOTIDE SEQUENCE</scope>
    <source>
        <strain evidence="4">R1692</strain>
    </source>
</reference>
<dbReference type="Gene3D" id="3.55.50.30">
    <property type="match status" value="1"/>
</dbReference>
<dbReference type="InterPro" id="IPR032508">
    <property type="entry name" value="FecR_C"/>
</dbReference>
<dbReference type="Proteomes" id="UP001170954">
    <property type="component" value="Unassembled WGS sequence"/>
</dbReference>
<dbReference type="RefSeq" id="WP_286650872.1">
    <property type="nucleotide sequence ID" value="NZ_JACAGK010000014.1"/>
</dbReference>
<keyword evidence="1" id="KW-1133">Transmembrane helix</keyword>
<dbReference type="PANTHER" id="PTHR30273:SF2">
    <property type="entry name" value="PROTEIN FECR"/>
    <property type="match status" value="1"/>
</dbReference>
<evidence type="ECO:0000256" key="1">
    <source>
        <dbReference type="SAM" id="Phobius"/>
    </source>
</evidence>
<evidence type="ECO:0000313" key="5">
    <source>
        <dbReference type="Proteomes" id="UP001170954"/>
    </source>
</evidence>
<keyword evidence="5" id="KW-1185">Reference proteome</keyword>
<dbReference type="Gene3D" id="2.60.120.1440">
    <property type="match status" value="1"/>
</dbReference>
<dbReference type="PANTHER" id="PTHR30273">
    <property type="entry name" value="PERIPLASMIC SIGNAL SENSOR AND SIGMA FACTOR ACTIVATOR FECR-RELATED"/>
    <property type="match status" value="1"/>
</dbReference>
<reference evidence="4" key="2">
    <citation type="journal article" date="2022" name="Sci. Total Environ.">
        <title>Prevalence, transmission, and molecular epidemiology of tet(X)-positive bacteria among humans, animals, and environmental niches in China: An epidemiological, and genomic-based study.</title>
        <authorList>
            <person name="Dong N."/>
            <person name="Zeng Y."/>
            <person name="Cai C."/>
            <person name="Sun C."/>
            <person name="Lu J."/>
            <person name="Liu C."/>
            <person name="Zhou H."/>
            <person name="Sun Q."/>
            <person name="Shu L."/>
            <person name="Wang H."/>
            <person name="Wang Y."/>
            <person name="Wang S."/>
            <person name="Wu C."/>
            <person name="Chan E.W."/>
            <person name="Chen G."/>
            <person name="Shen Z."/>
            <person name="Chen S."/>
            <person name="Zhang R."/>
        </authorList>
    </citation>
    <scope>NUCLEOTIDE SEQUENCE</scope>
    <source>
        <strain evidence="4">R1692</strain>
    </source>
</reference>
<sequence>MNQEQFRIAELVSRFLTDELSKDEFQELSNFRTKYPYLDKWFEQKDIKLGEVSRKLSAYKDFSHESHWNEIVVKQKEMERERKRNNFRLWVVAASIILISTLALTVFLKNESVRSASPMENAKALISPGEDKALLILSDGTIVDLTNSKSDSLIDGEMKLSRSETTLDYQNSTRATNDRHTLKVPIGGTYKIVLADGTKVWMNSDSELIFPTAFVGKERRVRMKGEAFFEIAVDKAKPFRVEVGSTIIEALGTTFNVNTHLIENRTKTILTEGKIKVSSEGRHQLVDPGYATITGQGEILLKKADIEEALAWKDGYFYFDSKNLKEVLEEVSRWYNVNLDIRSRLTTKRFKGGLKKSASIETVCAVLTDLTGYQFKIVDRSLIVK</sequence>